<dbReference type="EMBL" id="JAMDMJ010000008">
    <property type="protein sequence ID" value="MCY9595507.1"/>
    <property type="molecule type" value="Genomic_DNA"/>
</dbReference>
<protein>
    <submittedName>
        <fullName evidence="4">S-layer homology domain-containing protein</fullName>
    </submittedName>
</protein>
<dbReference type="PROSITE" id="PS51272">
    <property type="entry name" value="SLH"/>
    <property type="match status" value="1"/>
</dbReference>
<gene>
    <name evidence="3" type="ORF">M5X16_06975</name>
    <name evidence="4" type="ORF">PC41400_06210</name>
</gene>
<reference evidence="4 5" key="1">
    <citation type="submission" date="2018-01" db="EMBL/GenBank/DDBJ databases">
        <title>The whole genome sequencing and assembly of Paenibacillus chitinolyticus KCCM 41400 strain.</title>
        <authorList>
            <person name="Kim J.-Y."/>
            <person name="Park M.-K."/>
            <person name="Lee Y.-J."/>
            <person name="Yi H."/>
            <person name="Bahn Y.-S."/>
            <person name="Kim J.F."/>
            <person name="Lee D.-W."/>
        </authorList>
    </citation>
    <scope>NUCLEOTIDE SEQUENCE [LARGE SCALE GENOMIC DNA]</scope>
    <source>
        <strain evidence="4 5">KCCM 41400</strain>
    </source>
</reference>
<evidence type="ECO:0000313" key="3">
    <source>
        <dbReference type="EMBL" id="MCY9595507.1"/>
    </source>
</evidence>
<dbReference type="InterPro" id="IPR001119">
    <property type="entry name" value="SLH_dom"/>
</dbReference>
<dbReference type="RefSeq" id="WP_042229687.1">
    <property type="nucleotide sequence ID" value="NZ_CP026520.1"/>
</dbReference>
<name>A0A410WSP9_9BACL</name>
<evidence type="ECO:0000259" key="2">
    <source>
        <dbReference type="PROSITE" id="PS51272"/>
    </source>
</evidence>
<keyword evidence="6" id="KW-1185">Reference proteome</keyword>
<evidence type="ECO:0000256" key="1">
    <source>
        <dbReference type="SAM" id="SignalP"/>
    </source>
</evidence>
<dbReference type="KEGG" id="pchi:PC41400_06210"/>
<dbReference type="EMBL" id="CP026520">
    <property type="protein sequence ID" value="QAV17277.1"/>
    <property type="molecule type" value="Genomic_DNA"/>
</dbReference>
<proteinExistence type="predicted"/>
<dbReference type="GeneID" id="95374409"/>
<dbReference type="OrthoDB" id="2678541at2"/>
<dbReference type="Proteomes" id="UP001527202">
    <property type="component" value="Unassembled WGS sequence"/>
</dbReference>
<evidence type="ECO:0000313" key="5">
    <source>
        <dbReference type="Proteomes" id="UP000288943"/>
    </source>
</evidence>
<dbReference type="AlphaFoldDB" id="A0A410WSP9"/>
<evidence type="ECO:0000313" key="4">
    <source>
        <dbReference type="EMBL" id="QAV17277.1"/>
    </source>
</evidence>
<keyword evidence="1" id="KW-0732">Signal</keyword>
<sequence length="332" mass="36405">MKKGARAATAVLLAFSLSGVYASAIYGEGSAFKDVPGDFWGRDVIEWAVGNKLVDGYPDGTFKPAQAVVQNEFLAMLIRAYQPGDFKSAPDSSDWASPYVDYASRLGWPVVQTSAIDRNASARKALTRGRAAQLLASASGRHYSVDDSIRYLLDVGLAEGKEERTPEGFGKNDTLSRAEAVTFVQRLRANESRLRPSPGSLEVYDLSKLNTVAYANKTYGYSFKLPAGWAGKIDIEEDGDSVRFIHRASKAAGGLLFSINVGSKEDYEQTSELIRTVYLGAKGDRYVYICYPSDVQYSLEDAKSSAEYHDLFDGIKSLKPTFQWRDSALSAQ</sequence>
<evidence type="ECO:0000313" key="6">
    <source>
        <dbReference type="Proteomes" id="UP001527202"/>
    </source>
</evidence>
<organism evidence="4 5">
    <name type="scientific">Paenibacillus chitinolyticus</name>
    <dbReference type="NCBI Taxonomy" id="79263"/>
    <lineage>
        <taxon>Bacteria</taxon>
        <taxon>Bacillati</taxon>
        <taxon>Bacillota</taxon>
        <taxon>Bacilli</taxon>
        <taxon>Bacillales</taxon>
        <taxon>Paenibacillaceae</taxon>
        <taxon>Paenibacillus</taxon>
    </lineage>
</organism>
<dbReference type="Pfam" id="PF00395">
    <property type="entry name" value="SLH"/>
    <property type="match status" value="1"/>
</dbReference>
<feature type="chain" id="PRO_5038466179" evidence="1">
    <location>
        <begin position="23"/>
        <end position="332"/>
    </location>
</feature>
<dbReference type="Proteomes" id="UP000288943">
    <property type="component" value="Chromosome"/>
</dbReference>
<reference evidence="3 6" key="2">
    <citation type="submission" date="2022-05" db="EMBL/GenBank/DDBJ databases">
        <title>Genome Sequencing of Bee-Associated Microbes.</title>
        <authorList>
            <person name="Dunlap C."/>
        </authorList>
    </citation>
    <scope>NUCLEOTIDE SEQUENCE [LARGE SCALE GENOMIC DNA]</scope>
    <source>
        <strain evidence="3 6">NRRL B-23120</strain>
    </source>
</reference>
<feature type="domain" description="SLH" evidence="2">
    <location>
        <begin position="28"/>
        <end position="91"/>
    </location>
</feature>
<accession>A0A410WSP9</accession>
<feature type="signal peptide" evidence="1">
    <location>
        <begin position="1"/>
        <end position="22"/>
    </location>
</feature>